<keyword evidence="3" id="KW-1185">Reference proteome</keyword>
<accession>A0A3R7NUV9</accession>
<evidence type="ECO:0000313" key="2">
    <source>
        <dbReference type="EMBL" id="RNF27433.1"/>
    </source>
</evidence>
<keyword evidence="1" id="KW-1133">Transmembrane helix</keyword>
<keyword evidence="2" id="KW-0418">Kinase</keyword>
<evidence type="ECO:0000313" key="3">
    <source>
        <dbReference type="Proteomes" id="UP000284403"/>
    </source>
</evidence>
<keyword evidence="1" id="KW-0812">Transmembrane</keyword>
<dbReference type="GeneID" id="40313906"/>
<dbReference type="GO" id="GO:0016301">
    <property type="term" value="F:kinase activity"/>
    <property type="evidence" value="ECO:0007669"/>
    <property type="project" value="UniProtKB-KW"/>
</dbReference>
<protein>
    <submittedName>
        <fullName evidence="2">Protein kinase</fullName>
        <ecNumber evidence="2">2.7.-.-</ecNumber>
    </submittedName>
</protein>
<organism evidence="2 3">
    <name type="scientific">Trypanosoma conorhini</name>
    <dbReference type="NCBI Taxonomy" id="83891"/>
    <lineage>
        <taxon>Eukaryota</taxon>
        <taxon>Discoba</taxon>
        <taxon>Euglenozoa</taxon>
        <taxon>Kinetoplastea</taxon>
        <taxon>Metakinetoplastina</taxon>
        <taxon>Trypanosomatida</taxon>
        <taxon>Trypanosomatidae</taxon>
        <taxon>Trypanosoma</taxon>
    </lineage>
</organism>
<keyword evidence="2" id="KW-0808">Transferase</keyword>
<name>A0A3R7NUV9_9TRYP</name>
<reference evidence="2 3" key="1">
    <citation type="journal article" date="2018" name="BMC Genomics">
        <title>Genomic comparison of Trypanosoma conorhini and Trypanosoma rangeli to Trypanosoma cruzi strains of high and low virulence.</title>
        <authorList>
            <person name="Bradwell K.R."/>
            <person name="Koparde V.N."/>
            <person name="Matveyev A.V."/>
            <person name="Serrano M.G."/>
            <person name="Alves J.M."/>
            <person name="Parikh H."/>
            <person name="Huang B."/>
            <person name="Lee V."/>
            <person name="Espinosa-Alvarez O."/>
            <person name="Ortiz P.A."/>
            <person name="Costa-Martins A.G."/>
            <person name="Teixeira M.M."/>
            <person name="Buck G.A."/>
        </authorList>
    </citation>
    <scope>NUCLEOTIDE SEQUENCE [LARGE SCALE GENOMIC DNA]</scope>
    <source>
        <strain evidence="2 3">025E</strain>
    </source>
</reference>
<proteinExistence type="predicted"/>
<dbReference type="SUPFAM" id="SSF56112">
    <property type="entry name" value="Protein kinase-like (PK-like)"/>
    <property type="match status" value="1"/>
</dbReference>
<dbReference type="Proteomes" id="UP000284403">
    <property type="component" value="Unassembled WGS sequence"/>
</dbReference>
<gene>
    <name evidence="2" type="ORF">Tco025E_00295</name>
</gene>
<feature type="non-terminal residue" evidence="2">
    <location>
        <position position="1"/>
    </location>
</feature>
<dbReference type="EMBL" id="MKKU01000006">
    <property type="protein sequence ID" value="RNF27433.1"/>
    <property type="molecule type" value="Genomic_DNA"/>
</dbReference>
<evidence type="ECO:0000256" key="1">
    <source>
        <dbReference type="SAM" id="Phobius"/>
    </source>
</evidence>
<dbReference type="EC" id="2.7.-.-" evidence="2"/>
<dbReference type="AlphaFoldDB" id="A0A3R7NUV9"/>
<dbReference type="Gene3D" id="1.10.510.10">
    <property type="entry name" value="Transferase(Phosphotransferase) domain 1"/>
    <property type="match status" value="1"/>
</dbReference>
<comment type="caution">
    <text evidence="2">The sequence shown here is derived from an EMBL/GenBank/DDBJ whole genome shotgun (WGS) entry which is preliminary data.</text>
</comment>
<dbReference type="RefSeq" id="XP_029232639.1">
    <property type="nucleotide sequence ID" value="XM_029367239.1"/>
</dbReference>
<feature type="transmembrane region" description="Helical" evidence="1">
    <location>
        <begin position="204"/>
        <end position="230"/>
    </location>
</feature>
<dbReference type="InterPro" id="IPR011009">
    <property type="entry name" value="Kinase-like_dom_sf"/>
</dbReference>
<keyword evidence="1" id="KW-0472">Membrane</keyword>
<sequence>CPENVMVGVEGRCRLKGMLLGAAPLMVHHESYYVSPEVAAGGAKTAASDMYALGLLLLAMLVDSHPWQWSATAALDRSRKELDSLLADSAAFREALRHGLVEPVPPPADVDDALRAVLKASLCAAAVERGDVFLAVCFLFYSHTCVHCMLVFRLCVAWMSLALVAAAQTKVLPAVRAPDECGDACVLCCLCKPVRGTPAGYVQILFLVALCVRCCFLIVMSFLFLVFWLANLSF</sequence>